<dbReference type="SUPFAM" id="SSF56784">
    <property type="entry name" value="HAD-like"/>
    <property type="match status" value="1"/>
</dbReference>
<dbReference type="PANTHER" id="PTHR46470:SF2">
    <property type="entry name" value="GLYCERALDEHYDE 3-PHOSPHATE PHOSPHATASE"/>
    <property type="match status" value="1"/>
</dbReference>
<dbReference type="GO" id="GO:0016791">
    <property type="term" value="F:phosphatase activity"/>
    <property type="evidence" value="ECO:0007669"/>
    <property type="project" value="TreeGrafter"/>
</dbReference>
<name>A0A6B8RPC8_9BACL</name>
<dbReference type="KEGG" id="ppsc:EHS13_26595"/>
<protein>
    <submittedName>
        <fullName evidence="5">HAD family hydrolase</fullName>
    </submittedName>
</protein>
<keyword evidence="4" id="KW-0460">Magnesium</keyword>
<evidence type="ECO:0000256" key="1">
    <source>
        <dbReference type="ARBA" id="ARBA00001946"/>
    </source>
</evidence>
<proteinExistence type="predicted"/>
<evidence type="ECO:0000256" key="2">
    <source>
        <dbReference type="ARBA" id="ARBA00022723"/>
    </source>
</evidence>
<evidence type="ECO:0000256" key="3">
    <source>
        <dbReference type="ARBA" id="ARBA00022801"/>
    </source>
</evidence>
<keyword evidence="3 5" id="KW-0378">Hydrolase</keyword>
<dbReference type="Pfam" id="PF13419">
    <property type="entry name" value="HAD_2"/>
    <property type="match status" value="1"/>
</dbReference>
<keyword evidence="2" id="KW-0479">Metal-binding</keyword>
<dbReference type="InterPro" id="IPR023214">
    <property type="entry name" value="HAD_sf"/>
</dbReference>
<dbReference type="InterPro" id="IPR036412">
    <property type="entry name" value="HAD-like_sf"/>
</dbReference>
<dbReference type="OrthoDB" id="9802350at2"/>
<dbReference type="InterPro" id="IPR041492">
    <property type="entry name" value="HAD_2"/>
</dbReference>
<dbReference type="EMBL" id="CP034235">
    <property type="protein sequence ID" value="QGQ98200.1"/>
    <property type="molecule type" value="Genomic_DNA"/>
</dbReference>
<dbReference type="GO" id="GO:0046872">
    <property type="term" value="F:metal ion binding"/>
    <property type="evidence" value="ECO:0007669"/>
    <property type="project" value="UniProtKB-KW"/>
</dbReference>
<accession>A0A6B8RPC8</accession>
<dbReference type="GO" id="GO:0044281">
    <property type="term" value="P:small molecule metabolic process"/>
    <property type="evidence" value="ECO:0007669"/>
    <property type="project" value="UniProtKB-ARBA"/>
</dbReference>
<dbReference type="InterPro" id="IPR006439">
    <property type="entry name" value="HAD-SF_hydro_IA"/>
</dbReference>
<keyword evidence="6" id="KW-1185">Reference proteome</keyword>
<dbReference type="NCBIfam" id="TIGR01549">
    <property type="entry name" value="HAD-SF-IA-v1"/>
    <property type="match status" value="1"/>
</dbReference>
<evidence type="ECO:0000256" key="4">
    <source>
        <dbReference type="ARBA" id="ARBA00022842"/>
    </source>
</evidence>
<reference evidence="6" key="1">
    <citation type="submission" date="2018-11" db="EMBL/GenBank/DDBJ databases">
        <title>Complete genome sequence of Paenibacillus sp. ML311-T8.</title>
        <authorList>
            <person name="Nam Y.-D."/>
            <person name="Kang J."/>
            <person name="Chung W.-H."/>
            <person name="Park Y.S."/>
        </authorList>
    </citation>
    <scope>NUCLEOTIDE SEQUENCE [LARGE SCALE GENOMIC DNA]</scope>
    <source>
        <strain evidence="6">ML311-T8</strain>
    </source>
</reference>
<dbReference type="Gene3D" id="3.40.50.1000">
    <property type="entry name" value="HAD superfamily/HAD-like"/>
    <property type="match status" value="1"/>
</dbReference>
<dbReference type="InterPro" id="IPR051400">
    <property type="entry name" value="HAD-like_hydrolase"/>
</dbReference>
<gene>
    <name evidence="5" type="ORF">EHS13_26595</name>
</gene>
<dbReference type="Proteomes" id="UP000426246">
    <property type="component" value="Chromosome"/>
</dbReference>
<comment type="cofactor">
    <cofactor evidence="1">
        <name>Mg(2+)</name>
        <dbReference type="ChEBI" id="CHEBI:18420"/>
    </cofactor>
</comment>
<evidence type="ECO:0000313" key="5">
    <source>
        <dbReference type="EMBL" id="QGQ98200.1"/>
    </source>
</evidence>
<organism evidence="5 6">
    <name type="scientific">Paenibacillus psychroresistens</name>
    <dbReference type="NCBI Taxonomy" id="1778678"/>
    <lineage>
        <taxon>Bacteria</taxon>
        <taxon>Bacillati</taxon>
        <taxon>Bacillota</taxon>
        <taxon>Bacilli</taxon>
        <taxon>Bacillales</taxon>
        <taxon>Paenibacillaceae</taxon>
        <taxon>Paenibacillus</taxon>
    </lineage>
</organism>
<evidence type="ECO:0000313" key="6">
    <source>
        <dbReference type="Proteomes" id="UP000426246"/>
    </source>
</evidence>
<dbReference type="AlphaFoldDB" id="A0A6B8RPC8"/>
<sequence length="205" mass="22852">MLGCGYCRQLDYFEIVNNKQREFFSVNEKKLVIFLDSGDTIIDETTEVRDSEGIVLSASVIPDADVMVKTLYNRGYTLVLVADGDAQSFKNVFKQQGLYDYFTAMIISENIKATKPSPRMFKAAAGAIELNEADYSRIVMVGNNLSRDIKGANALGITSVFLSWTSRYPHTPADESERPDYTIAEPLELLELVEKLNAALLNNVS</sequence>
<dbReference type="PANTHER" id="PTHR46470">
    <property type="entry name" value="N-ACYLNEURAMINATE-9-PHOSPHATASE"/>
    <property type="match status" value="1"/>
</dbReference>